<organism evidence="1 2">
    <name type="scientific">Karstenula rhodostoma CBS 690.94</name>
    <dbReference type="NCBI Taxonomy" id="1392251"/>
    <lineage>
        <taxon>Eukaryota</taxon>
        <taxon>Fungi</taxon>
        <taxon>Dikarya</taxon>
        <taxon>Ascomycota</taxon>
        <taxon>Pezizomycotina</taxon>
        <taxon>Dothideomycetes</taxon>
        <taxon>Pleosporomycetidae</taxon>
        <taxon>Pleosporales</taxon>
        <taxon>Massarineae</taxon>
        <taxon>Didymosphaeriaceae</taxon>
        <taxon>Karstenula</taxon>
    </lineage>
</organism>
<dbReference type="AlphaFoldDB" id="A0A9P4U8U3"/>
<accession>A0A9P4U8U3</accession>
<dbReference type="Proteomes" id="UP000799764">
    <property type="component" value="Unassembled WGS sequence"/>
</dbReference>
<sequence length="197" mass="21692">MHGGGIGTVKKTEQTSIAASQAAREYSAAAEQMRTSYHIARSNYARREIREGAERVNGRAHGEEVSQKRHGATSCYAAIPITDADMQARRDPLKRLGAPRWGLRLGCAPDDASDRSGAAVALRPMLHRLICDEADRVSYQDPQHQHLRQHGKHQLASLRACLTPASMRLLLQLYAASTFAPHIHHHDTPLGSSTFTK</sequence>
<evidence type="ECO:0000313" key="2">
    <source>
        <dbReference type="Proteomes" id="UP000799764"/>
    </source>
</evidence>
<proteinExistence type="predicted"/>
<reference evidence="1" key="1">
    <citation type="journal article" date="2020" name="Stud. Mycol.">
        <title>101 Dothideomycetes genomes: a test case for predicting lifestyles and emergence of pathogens.</title>
        <authorList>
            <person name="Haridas S."/>
            <person name="Albert R."/>
            <person name="Binder M."/>
            <person name="Bloem J."/>
            <person name="Labutti K."/>
            <person name="Salamov A."/>
            <person name="Andreopoulos B."/>
            <person name="Baker S."/>
            <person name="Barry K."/>
            <person name="Bills G."/>
            <person name="Bluhm B."/>
            <person name="Cannon C."/>
            <person name="Castanera R."/>
            <person name="Culley D."/>
            <person name="Daum C."/>
            <person name="Ezra D."/>
            <person name="Gonzalez J."/>
            <person name="Henrissat B."/>
            <person name="Kuo A."/>
            <person name="Liang C."/>
            <person name="Lipzen A."/>
            <person name="Lutzoni F."/>
            <person name="Magnuson J."/>
            <person name="Mondo S."/>
            <person name="Nolan M."/>
            <person name="Ohm R."/>
            <person name="Pangilinan J."/>
            <person name="Park H.-J."/>
            <person name="Ramirez L."/>
            <person name="Alfaro M."/>
            <person name="Sun H."/>
            <person name="Tritt A."/>
            <person name="Yoshinaga Y."/>
            <person name="Zwiers L.-H."/>
            <person name="Turgeon B."/>
            <person name="Goodwin S."/>
            <person name="Spatafora J."/>
            <person name="Crous P."/>
            <person name="Grigoriev I."/>
        </authorList>
    </citation>
    <scope>NUCLEOTIDE SEQUENCE</scope>
    <source>
        <strain evidence="1">CBS 690.94</strain>
    </source>
</reference>
<keyword evidence="2" id="KW-1185">Reference proteome</keyword>
<name>A0A9P4U8U3_9PLEO</name>
<protein>
    <submittedName>
        <fullName evidence="1">Uncharacterized protein</fullName>
    </submittedName>
</protein>
<dbReference type="EMBL" id="MU001503">
    <property type="protein sequence ID" value="KAF2442684.1"/>
    <property type="molecule type" value="Genomic_DNA"/>
</dbReference>
<evidence type="ECO:0000313" key="1">
    <source>
        <dbReference type="EMBL" id="KAF2442684.1"/>
    </source>
</evidence>
<comment type="caution">
    <text evidence="1">The sequence shown here is derived from an EMBL/GenBank/DDBJ whole genome shotgun (WGS) entry which is preliminary data.</text>
</comment>
<gene>
    <name evidence="1" type="ORF">P171DRAFT_495865</name>
</gene>